<evidence type="ECO:0000256" key="8">
    <source>
        <dbReference type="SAM" id="MobiDB-lite"/>
    </source>
</evidence>
<evidence type="ECO:0000256" key="2">
    <source>
        <dbReference type="ARBA" id="ARBA00005179"/>
    </source>
</evidence>
<evidence type="ECO:0000313" key="11">
    <source>
        <dbReference type="Proteomes" id="UP000054399"/>
    </source>
</evidence>
<dbReference type="RefSeq" id="XP_066616415.1">
    <property type="nucleotide sequence ID" value="XM_066756129.1"/>
</dbReference>
<keyword evidence="9" id="KW-0472">Membrane</keyword>
<reference evidence="11" key="1">
    <citation type="submission" date="2015-01" db="EMBL/GenBank/DDBJ databases">
        <title>The Genome Sequence of Cryptococcus gattii MMRL2647.</title>
        <authorList>
            <consortium name="The Broad Institute Genomics Platform"/>
            <person name="Cuomo C."/>
            <person name="Litvintseva A."/>
            <person name="Chen Y."/>
            <person name="Heitman J."/>
            <person name="Sun S."/>
            <person name="Springer D."/>
            <person name="Dromer F."/>
            <person name="Young S."/>
            <person name="Zeng Q."/>
            <person name="Gargeya S."/>
            <person name="Abouelleil A."/>
            <person name="Alvarado L."/>
            <person name="Chapman S.B."/>
            <person name="Gainer-Dewar J."/>
            <person name="Goldberg J."/>
            <person name="Griggs A."/>
            <person name="Gujja S."/>
            <person name="Hansen M."/>
            <person name="Howarth C."/>
            <person name="Imamovic A."/>
            <person name="Larimer J."/>
            <person name="Murphy C."/>
            <person name="Naylor J."/>
            <person name="Pearson M."/>
            <person name="Priest M."/>
            <person name="Roberts A."/>
            <person name="Saif S."/>
            <person name="Shea T."/>
            <person name="Sykes S."/>
            <person name="Wortman J."/>
            <person name="Nusbaum C."/>
            <person name="Birren B."/>
        </authorList>
    </citation>
    <scope>NUCLEOTIDE SEQUENCE [LARGE SCALE GENOMIC DNA]</scope>
    <source>
        <strain evidence="11">IND107</strain>
    </source>
</reference>
<dbReference type="InterPro" id="IPR001128">
    <property type="entry name" value="Cyt_P450"/>
</dbReference>
<dbReference type="EMBL" id="ATAM02000002">
    <property type="protein sequence ID" value="KAL0254194.1"/>
    <property type="molecule type" value="Genomic_DNA"/>
</dbReference>
<evidence type="ECO:0000313" key="10">
    <source>
        <dbReference type="EMBL" id="KAL0254194.1"/>
    </source>
</evidence>
<keyword evidence="11" id="KW-1185">Reference proteome</keyword>
<evidence type="ECO:0000256" key="6">
    <source>
        <dbReference type="ARBA" id="ARBA00023004"/>
    </source>
</evidence>
<dbReference type="Proteomes" id="UP000054399">
    <property type="component" value="Unassembled WGS sequence"/>
</dbReference>
<evidence type="ECO:0000256" key="3">
    <source>
        <dbReference type="ARBA" id="ARBA00010617"/>
    </source>
</evidence>
<dbReference type="InterPro" id="IPR036396">
    <property type="entry name" value="Cyt_P450_sf"/>
</dbReference>
<feature type="compositionally biased region" description="Polar residues" evidence="8">
    <location>
        <begin position="451"/>
        <end position="468"/>
    </location>
</feature>
<feature type="transmembrane region" description="Helical" evidence="9">
    <location>
        <begin position="20"/>
        <end position="39"/>
    </location>
</feature>
<keyword evidence="4" id="KW-0479">Metal-binding</keyword>
<comment type="pathway">
    <text evidence="2">Secondary metabolite biosynthesis.</text>
</comment>
<name>A0ABR3C1B6_9TREE</name>
<dbReference type="PRINTS" id="PR00463">
    <property type="entry name" value="EP450I"/>
</dbReference>
<evidence type="ECO:0000256" key="9">
    <source>
        <dbReference type="SAM" id="Phobius"/>
    </source>
</evidence>
<evidence type="ECO:0000256" key="4">
    <source>
        <dbReference type="ARBA" id="ARBA00022617"/>
    </source>
</evidence>
<keyword evidence="5" id="KW-0560">Oxidoreductase</keyword>
<keyword evidence="9" id="KW-1133">Transmembrane helix</keyword>
<dbReference type="PANTHER" id="PTHR24305">
    <property type="entry name" value="CYTOCHROME P450"/>
    <property type="match status" value="1"/>
</dbReference>
<sequence length="571" mass="64776">MFSMMLEQLPSLQLLTTTESILLALTVFALLWLLHVFVYKPFTSPLKNVPCPPGGTGSQGHIAEIMDLQGTKIHDWIKAYGSTFMVRGPFGVHHRIFSVDPRVLNHVLKHTNIYTKSDLLRDLVRRYMKEGLIAAEGERHKVQRKVSQKLFSMGGLKSMGQVVQDKSNQLRDILLNLCANPTASNPYSPVNPTLSPGCREVDVYSTVRDLFQKYERMQLLCPGAMGFRMLLSLTWPLIDKIWPSENTKRVNDAMGSLQKFAKEKMIERQLELATIDSKKGDVPDRKDLLTLMLRHNMAQKINAADKLRDHEIFGQLSTFLFAGGTISFDLYDLARHPDIQSRLRAEILECCDNLPFDHQIDELPYLDDVVKEIMRINPSLPGTVRQAQKDDIIPLAKRVTLTNGKVVTDIHIRKGQLVHVPIEHLHTSEHIWGPTAKEFDPSRFFTSAQSSAFSDQPTLGSHSAATSSARRDALPSYVPEGPGIWPNFMTFIDGPRRCIGYKLAVMEIKTIIFTLVGEFEIELMKGQHILRWNMMSNRPFVANTLWSKGSRLPLHFKLYKGGRQYEESGEL</sequence>
<dbReference type="Pfam" id="PF00067">
    <property type="entry name" value="p450"/>
    <property type="match status" value="1"/>
</dbReference>
<evidence type="ECO:0008006" key="12">
    <source>
        <dbReference type="Google" id="ProtNLM"/>
    </source>
</evidence>
<keyword evidence="9" id="KW-0812">Transmembrane</keyword>
<dbReference type="PANTHER" id="PTHR24305:SF166">
    <property type="entry name" value="CYTOCHROME P450 12A4, MITOCHONDRIAL-RELATED"/>
    <property type="match status" value="1"/>
</dbReference>
<comment type="cofactor">
    <cofactor evidence="1">
        <name>heme</name>
        <dbReference type="ChEBI" id="CHEBI:30413"/>
    </cofactor>
</comment>
<reference evidence="10 11" key="2">
    <citation type="submission" date="2024-01" db="EMBL/GenBank/DDBJ databases">
        <title>Comparative genomics of Cryptococcus and Kwoniella reveals pathogenesis evolution and contrasting modes of karyotype evolution via chromosome fusion or intercentromeric recombination.</title>
        <authorList>
            <person name="Coelho M.A."/>
            <person name="David-Palma M."/>
            <person name="Shea T."/>
            <person name="Bowers K."/>
            <person name="Mcginley-Smith S."/>
            <person name="Mohammad A.W."/>
            <person name="Gnirke A."/>
            <person name="Yurkov A.M."/>
            <person name="Nowrousian M."/>
            <person name="Sun S."/>
            <person name="Cuomo C.A."/>
            <person name="Heitman J."/>
        </authorList>
    </citation>
    <scope>NUCLEOTIDE SEQUENCE [LARGE SCALE GENOMIC DNA]</scope>
    <source>
        <strain evidence="10 11">IND107</strain>
    </source>
</reference>
<keyword evidence="4" id="KW-0349">Heme</keyword>
<comment type="caution">
    <text evidence="10">The sequence shown here is derived from an EMBL/GenBank/DDBJ whole genome shotgun (WGS) entry which is preliminary data.</text>
</comment>
<organism evidence="10 11">
    <name type="scientific">Cryptococcus tetragattii IND107</name>
    <dbReference type="NCBI Taxonomy" id="1296105"/>
    <lineage>
        <taxon>Eukaryota</taxon>
        <taxon>Fungi</taxon>
        <taxon>Dikarya</taxon>
        <taxon>Basidiomycota</taxon>
        <taxon>Agaricomycotina</taxon>
        <taxon>Tremellomycetes</taxon>
        <taxon>Tremellales</taxon>
        <taxon>Cryptococcaceae</taxon>
        <taxon>Cryptococcus</taxon>
        <taxon>Cryptococcus gattii species complex</taxon>
    </lineage>
</organism>
<protein>
    <recommendedName>
        <fullName evidence="12">Cytochrome P450</fullName>
    </recommendedName>
</protein>
<accession>A0ABR3C1B6</accession>
<proteinExistence type="inferred from homology"/>
<dbReference type="GeneID" id="91988432"/>
<comment type="similarity">
    <text evidence="3">Belongs to the cytochrome P450 family.</text>
</comment>
<keyword evidence="6" id="KW-0408">Iron</keyword>
<dbReference type="InterPro" id="IPR050121">
    <property type="entry name" value="Cytochrome_P450_monoxygenase"/>
</dbReference>
<keyword evidence="7" id="KW-0503">Monooxygenase</keyword>
<evidence type="ECO:0000256" key="5">
    <source>
        <dbReference type="ARBA" id="ARBA00023002"/>
    </source>
</evidence>
<dbReference type="SUPFAM" id="SSF48264">
    <property type="entry name" value="Cytochrome P450"/>
    <property type="match status" value="1"/>
</dbReference>
<evidence type="ECO:0000256" key="1">
    <source>
        <dbReference type="ARBA" id="ARBA00001971"/>
    </source>
</evidence>
<gene>
    <name evidence="10" type="ORF">I308_101574</name>
</gene>
<dbReference type="Gene3D" id="1.10.630.10">
    <property type="entry name" value="Cytochrome P450"/>
    <property type="match status" value="1"/>
</dbReference>
<feature type="region of interest" description="Disordered" evidence="8">
    <location>
        <begin position="451"/>
        <end position="472"/>
    </location>
</feature>
<dbReference type="InterPro" id="IPR002401">
    <property type="entry name" value="Cyt_P450_E_grp-I"/>
</dbReference>
<evidence type="ECO:0000256" key="7">
    <source>
        <dbReference type="ARBA" id="ARBA00023033"/>
    </source>
</evidence>